<evidence type="ECO:0000256" key="1">
    <source>
        <dbReference type="SAM" id="MobiDB-lite"/>
    </source>
</evidence>
<evidence type="ECO:0000313" key="5">
    <source>
        <dbReference type="Proteomes" id="UP000053647"/>
    </source>
</evidence>
<name>A0A0C9TZ73_PAXIN</name>
<keyword evidence="2" id="KW-0812">Transmembrane</keyword>
<accession>A0A0C9TZ73</accession>
<dbReference type="InterPro" id="IPR051783">
    <property type="entry name" value="NAD(P)-dependent_oxidoreduct"/>
</dbReference>
<protein>
    <recommendedName>
        <fullName evidence="3">NmrA-like domain-containing protein</fullName>
    </recommendedName>
</protein>
<dbReference type="Pfam" id="PF05368">
    <property type="entry name" value="NmrA"/>
    <property type="match status" value="1"/>
</dbReference>
<evidence type="ECO:0000256" key="2">
    <source>
        <dbReference type="SAM" id="Phobius"/>
    </source>
</evidence>
<feature type="region of interest" description="Disordered" evidence="1">
    <location>
        <begin position="542"/>
        <end position="578"/>
    </location>
</feature>
<dbReference type="InterPro" id="IPR008030">
    <property type="entry name" value="NmrA-like"/>
</dbReference>
<reference evidence="5" key="2">
    <citation type="submission" date="2015-01" db="EMBL/GenBank/DDBJ databases">
        <title>Evolutionary Origins and Diversification of the Mycorrhizal Mutualists.</title>
        <authorList>
            <consortium name="DOE Joint Genome Institute"/>
            <consortium name="Mycorrhizal Genomics Consortium"/>
            <person name="Kohler A."/>
            <person name="Kuo A."/>
            <person name="Nagy L.G."/>
            <person name="Floudas D."/>
            <person name="Copeland A."/>
            <person name="Barry K.W."/>
            <person name="Cichocki N."/>
            <person name="Veneault-Fourrey C."/>
            <person name="LaButti K."/>
            <person name="Lindquist E.A."/>
            <person name="Lipzen A."/>
            <person name="Lundell T."/>
            <person name="Morin E."/>
            <person name="Murat C."/>
            <person name="Riley R."/>
            <person name="Ohm R."/>
            <person name="Sun H."/>
            <person name="Tunlid A."/>
            <person name="Henrissat B."/>
            <person name="Grigoriev I.V."/>
            <person name="Hibbett D.S."/>
            <person name="Martin F."/>
        </authorList>
    </citation>
    <scope>NUCLEOTIDE SEQUENCE [LARGE SCALE GENOMIC DNA]</scope>
    <source>
        <strain evidence="5">ATCC 200175</strain>
    </source>
</reference>
<feature type="domain" description="NmrA-like" evidence="3">
    <location>
        <begin position="8"/>
        <end position="82"/>
    </location>
</feature>
<dbReference type="GO" id="GO:0004029">
    <property type="term" value="F:aldehyde dehydrogenase (NAD+) activity"/>
    <property type="evidence" value="ECO:0007669"/>
    <property type="project" value="TreeGrafter"/>
</dbReference>
<sequence length="690" mass="75482">MSSTGINIFLTGPTGYIGGSVLSALLRHPRLEEFHTKVLVRSAEKASRFTDVPVEPVIGSYANTDLLTKLASESDVVIACADSDDFPAAKAILAGLNKRQRETLTTPVLIHTSGIGVLIDDAQGNHASNEIYSDFNPTLAKKAGFIPFELLIEIHYHPGYAKTCIILPGLVYGIAKTHLVSLGVQNPHSQQIPGIIKAGLDRRQGGVIGKGLNIWSHVRIEDLACLYMHIFDAAIGGCRLYTGRLGFYFGENGECTVGEICRVVAKELHARGCGDSKPTVFTQGEVEKYFTPMMGANARARGERARSIGWRPIRSTQDMLDSVGDEVEASLGTTQSIFFSFPSVFELLNAILYKSRSFILATNYRESNFLLHVVHHIKLKIMAPRIFPRDDSSSTPSVTNYIYVAGFTIAGLVVVAVSLWVLIRYQRRRMSKKRCEERGAAFLHVRGVVRPMMAEVNPCPKFFSIPDVFSRDGLTPSIIMPERTLARMPISPGSSGKVPIASQPGASPPSFPSSCPPPCSNTPSGSPRLRAMSILNPAHSQHRRSFSGFSGHSQPRFPPGLHSRESSASSTSSSQARPVRQLFEPVLADELSITRSGEYLTLLHSFDDGWCLVARDTSRPFFFRSSRLSGQMKSNSEHIEVGLVPAWVFARPMKGVIVSRPVRSTSVNVLQAAQDSPPSRNALISWSNFA</sequence>
<proteinExistence type="predicted"/>
<dbReference type="InterPro" id="IPR036291">
    <property type="entry name" value="NAD(P)-bd_dom_sf"/>
</dbReference>
<gene>
    <name evidence="4" type="ORF">PAXINDRAFT_101058</name>
</gene>
<dbReference type="HOGENOM" id="CLU_399060_0_0_1"/>
<evidence type="ECO:0000259" key="3">
    <source>
        <dbReference type="Pfam" id="PF05368"/>
    </source>
</evidence>
<keyword evidence="5" id="KW-1185">Reference proteome</keyword>
<feature type="transmembrane region" description="Helical" evidence="2">
    <location>
        <begin position="401"/>
        <end position="423"/>
    </location>
</feature>
<dbReference type="GO" id="GO:0005737">
    <property type="term" value="C:cytoplasm"/>
    <property type="evidence" value="ECO:0007669"/>
    <property type="project" value="TreeGrafter"/>
</dbReference>
<dbReference type="OrthoDB" id="10262413at2759"/>
<dbReference type="Proteomes" id="UP000053647">
    <property type="component" value="Unassembled WGS sequence"/>
</dbReference>
<evidence type="ECO:0000313" key="4">
    <source>
        <dbReference type="EMBL" id="KIJ12847.1"/>
    </source>
</evidence>
<dbReference type="AlphaFoldDB" id="A0A0C9TZ73"/>
<feature type="compositionally biased region" description="Pro residues" evidence="1">
    <location>
        <begin position="506"/>
        <end position="520"/>
    </location>
</feature>
<dbReference type="EMBL" id="KN819359">
    <property type="protein sequence ID" value="KIJ12847.1"/>
    <property type="molecule type" value="Genomic_DNA"/>
</dbReference>
<dbReference type="Gene3D" id="3.40.50.720">
    <property type="entry name" value="NAD(P)-binding Rossmann-like Domain"/>
    <property type="match status" value="1"/>
</dbReference>
<dbReference type="PANTHER" id="PTHR48079:SF6">
    <property type="entry name" value="NAD(P)-BINDING DOMAIN-CONTAINING PROTEIN-RELATED"/>
    <property type="match status" value="1"/>
</dbReference>
<keyword evidence="2" id="KW-0472">Membrane</keyword>
<organism evidence="4 5">
    <name type="scientific">Paxillus involutus ATCC 200175</name>
    <dbReference type="NCBI Taxonomy" id="664439"/>
    <lineage>
        <taxon>Eukaryota</taxon>
        <taxon>Fungi</taxon>
        <taxon>Dikarya</taxon>
        <taxon>Basidiomycota</taxon>
        <taxon>Agaricomycotina</taxon>
        <taxon>Agaricomycetes</taxon>
        <taxon>Agaricomycetidae</taxon>
        <taxon>Boletales</taxon>
        <taxon>Paxilineae</taxon>
        <taxon>Paxillaceae</taxon>
        <taxon>Paxillus</taxon>
    </lineage>
</organism>
<reference evidence="4 5" key="1">
    <citation type="submission" date="2014-06" db="EMBL/GenBank/DDBJ databases">
        <authorList>
            <consortium name="DOE Joint Genome Institute"/>
            <person name="Kuo A."/>
            <person name="Kohler A."/>
            <person name="Nagy L.G."/>
            <person name="Floudas D."/>
            <person name="Copeland A."/>
            <person name="Barry K.W."/>
            <person name="Cichocki N."/>
            <person name="Veneault-Fourrey C."/>
            <person name="LaButti K."/>
            <person name="Lindquist E.A."/>
            <person name="Lipzen A."/>
            <person name="Lundell T."/>
            <person name="Morin E."/>
            <person name="Murat C."/>
            <person name="Sun H."/>
            <person name="Tunlid A."/>
            <person name="Henrissat B."/>
            <person name="Grigoriev I.V."/>
            <person name="Hibbett D.S."/>
            <person name="Martin F."/>
            <person name="Nordberg H.P."/>
            <person name="Cantor M.N."/>
            <person name="Hua S.X."/>
        </authorList>
    </citation>
    <scope>NUCLEOTIDE SEQUENCE [LARGE SCALE GENOMIC DNA]</scope>
    <source>
        <strain evidence="4 5">ATCC 200175</strain>
    </source>
</reference>
<dbReference type="PANTHER" id="PTHR48079">
    <property type="entry name" value="PROTEIN YEEZ"/>
    <property type="match status" value="1"/>
</dbReference>
<feature type="region of interest" description="Disordered" evidence="1">
    <location>
        <begin position="488"/>
        <end position="530"/>
    </location>
</feature>
<keyword evidence="2" id="KW-1133">Transmembrane helix</keyword>
<dbReference type="SUPFAM" id="SSF51735">
    <property type="entry name" value="NAD(P)-binding Rossmann-fold domains"/>
    <property type="match status" value="1"/>
</dbReference>